<evidence type="ECO:0000313" key="3">
    <source>
        <dbReference type="Proteomes" id="UP001596442"/>
    </source>
</evidence>
<evidence type="ECO:0000256" key="1">
    <source>
        <dbReference type="ARBA" id="ARBA00005546"/>
    </source>
</evidence>
<dbReference type="NCBIfam" id="NF011465">
    <property type="entry name" value="PRK14886.1-1"/>
    <property type="match status" value="1"/>
</dbReference>
<dbReference type="InterPro" id="IPR036504">
    <property type="entry name" value="CGI121/TPRKB_sf"/>
</dbReference>
<comment type="caution">
    <text evidence="2">The sequence shown here is derived from an EMBL/GenBank/DDBJ whole genome shotgun (WGS) entry which is preliminary data.</text>
</comment>
<dbReference type="Proteomes" id="UP001596442">
    <property type="component" value="Unassembled WGS sequence"/>
</dbReference>
<gene>
    <name evidence="2" type="primary">cgi121</name>
    <name evidence="2" type="ORF">ACFQEU_08340</name>
</gene>
<reference evidence="2 3" key="1">
    <citation type="journal article" date="2019" name="Int. J. Syst. Evol. Microbiol.">
        <title>The Global Catalogue of Microorganisms (GCM) 10K type strain sequencing project: providing services to taxonomists for standard genome sequencing and annotation.</title>
        <authorList>
            <consortium name="The Broad Institute Genomics Platform"/>
            <consortium name="The Broad Institute Genome Sequencing Center for Infectious Disease"/>
            <person name="Wu L."/>
            <person name="Ma J."/>
        </authorList>
    </citation>
    <scope>NUCLEOTIDE SEQUENCE [LARGE SCALE GENOMIC DNA]</scope>
    <source>
        <strain evidence="2 3">CGMCC 1.3239</strain>
    </source>
</reference>
<dbReference type="RefSeq" id="WP_379781108.1">
    <property type="nucleotide sequence ID" value="NZ_JBHSWW010000100.1"/>
</dbReference>
<evidence type="ECO:0000313" key="2">
    <source>
        <dbReference type="EMBL" id="MFC6753471.1"/>
    </source>
</evidence>
<keyword evidence="3" id="KW-1185">Reference proteome</keyword>
<dbReference type="Pfam" id="PF08617">
    <property type="entry name" value="CGI-121"/>
    <property type="match status" value="1"/>
</dbReference>
<dbReference type="Gene3D" id="3.30.2380.10">
    <property type="entry name" value="CGI121/TPRKB"/>
    <property type="match status" value="1"/>
</dbReference>
<dbReference type="EMBL" id="JBHSWW010000100">
    <property type="protein sequence ID" value="MFC6753471.1"/>
    <property type="molecule type" value="Genomic_DNA"/>
</dbReference>
<dbReference type="SUPFAM" id="SSF143870">
    <property type="entry name" value="PF0523-like"/>
    <property type="match status" value="1"/>
</dbReference>
<proteinExistence type="inferred from homology"/>
<accession>A0ABD5SBL7</accession>
<dbReference type="InterPro" id="IPR013926">
    <property type="entry name" value="CGI121/TPRKB"/>
</dbReference>
<feature type="non-terminal residue" evidence="2">
    <location>
        <position position="1"/>
    </location>
</feature>
<dbReference type="AlphaFoldDB" id="A0ABD5SBL7"/>
<sequence>ARDPGVEILLYAAGRRQIDRALRMGVSLGENRVVLVAADFGDVPNAARSSADLDAAVDRLSSAVTSEPTLGRFDEPSVREYYDITDRELAATLGDLPAVVHERVALLDVEK</sequence>
<name>A0ABD5SBL7_9EURY</name>
<organism evidence="2 3">
    <name type="scientific">Halorubrum tibetense</name>
    <dbReference type="NCBI Taxonomy" id="175631"/>
    <lineage>
        <taxon>Archaea</taxon>
        <taxon>Methanobacteriati</taxon>
        <taxon>Methanobacteriota</taxon>
        <taxon>Stenosarchaea group</taxon>
        <taxon>Halobacteria</taxon>
        <taxon>Halobacteriales</taxon>
        <taxon>Haloferacaceae</taxon>
        <taxon>Halorubrum</taxon>
    </lineage>
</organism>
<comment type="similarity">
    <text evidence="1">Belongs to the CGI121/TPRKB family.</text>
</comment>
<protein>
    <submittedName>
        <fullName evidence="2">KEOPS complex subunit Cgi121</fullName>
    </submittedName>
</protein>